<dbReference type="InterPro" id="IPR000111">
    <property type="entry name" value="Glyco_hydro_27/36_CS"/>
</dbReference>
<feature type="binding site" evidence="7">
    <location>
        <position position="200"/>
    </location>
    <ligand>
        <name>substrate</name>
    </ligand>
</feature>
<evidence type="ECO:0000313" key="11">
    <source>
        <dbReference type="Proteomes" id="UP000186705"/>
    </source>
</evidence>
<dbReference type="PIRSF" id="PIRSF005536">
    <property type="entry name" value="Agal"/>
    <property type="match status" value="1"/>
</dbReference>
<evidence type="ECO:0000259" key="9">
    <source>
        <dbReference type="Pfam" id="PF16875"/>
    </source>
</evidence>
<gene>
    <name evidence="10" type="ORF">BO225_07555</name>
</gene>
<evidence type="ECO:0000256" key="3">
    <source>
        <dbReference type="ARBA" id="ARBA00022801"/>
    </source>
</evidence>
<dbReference type="PANTHER" id="PTHR43053">
    <property type="entry name" value="GLYCOSIDASE FAMILY 31"/>
    <property type="match status" value="1"/>
</dbReference>
<dbReference type="InterPro" id="IPR038417">
    <property type="entry name" value="Alpga-gal_N_sf"/>
</dbReference>
<dbReference type="InterPro" id="IPR013780">
    <property type="entry name" value="Glyco_hydro_b"/>
</dbReference>
<keyword evidence="3 5" id="KW-0378">Hydrolase</keyword>
<sequence length="741" mass="85441">MPIIYHSSSRTFHLYNARMSYILKVLKNGHIAQLYCGKKIHDREDFDALLELEPKPMSVCAYKEDPAFSLEHIKREFPSALSGDMRMPSIDVRQENGSRILNFVYQDHAIFSGKPALEGLPATYVEREEEASTLHIHLYDEVCHLKAILQYSIFEERNVLSRSVRLENEGEQTLVLERLASLNLDLPDSDYDFVDLKGAWARERHIQVQPLHPGIQSIYSIRGHSSNNFNPFLGLKRKNATEAAGEMLGFTLVYSGNFLAQVDVDVYDTARISIGMHPFTFSWPLLPSNHFQSPEALFVYSDQGMNGMSQTFHKLFRERLCRGPWKSKARPILMNNWEGTYFDFDEDKILKMAKEAKALGVELFVLDDGWFEGRNSDTSSLGDWWPDRTKLPEGIDGLGKKIESMGLRFGLWIEPEMVNEKSELYEKHPDWVLGAPERSMSQGRHQYVLDFSNLEVVDYIFGLLVKVLDEAPISYVKWDMNRSMSEVYSLASCSEEQGTIYHRYILGVYRLYSMLIERYPHILFESCASGGARFDPGMLYYAPQTWTSDDTDAAERIKIQYGTSVLYPLCSMGSHVSAIPNHQLNRNTPLQTRAEVAYFGTFGYELDPLKLDEEEKKAIKKQIEFMKKYRELIQFGTFYRLVSPFEKNECAWMVVSDDRNTAIVAYYRILQEVNAKYRRLYLQGLDPNKVYRIEGKDRLYYGDELMYAGLVNTDASCGEQNLKAQEGDFLSRLYILHGKDL</sequence>
<feature type="domain" description="Glycosyl hydrolase family 36 N-terminal" evidence="9">
    <location>
        <begin position="29"/>
        <end position="285"/>
    </location>
</feature>
<feature type="binding site" evidence="7">
    <location>
        <begin position="367"/>
        <end position="368"/>
    </location>
    <ligand>
        <name>substrate</name>
    </ligand>
</feature>
<dbReference type="GO" id="GO:0004557">
    <property type="term" value="F:alpha-galactosidase activity"/>
    <property type="evidence" value="ECO:0007669"/>
    <property type="project" value="UniProtKB-UniRule"/>
</dbReference>
<dbReference type="Pfam" id="PF16875">
    <property type="entry name" value="Glyco_hydro_36N"/>
    <property type="match status" value="1"/>
</dbReference>
<dbReference type="GO" id="GO:0016052">
    <property type="term" value="P:carbohydrate catabolic process"/>
    <property type="evidence" value="ECO:0007669"/>
    <property type="project" value="InterPro"/>
</dbReference>
<dbReference type="FunFam" id="3.20.20.70:FF:000118">
    <property type="entry name" value="Alpha-galactosidase"/>
    <property type="match status" value="1"/>
</dbReference>
<dbReference type="EMBL" id="MPKA01000078">
    <property type="protein sequence ID" value="OLU45946.1"/>
    <property type="molecule type" value="Genomic_DNA"/>
</dbReference>
<feature type="binding site" evidence="7">
    <location>
        <position position="527"/>
    </location>
    <ligand>
        <name>substrate</name>
    </ligand>
</feature>
<evidence type="ECO:0000259" key="8">
    <source>
        <dbReference type="Pfam" id="PF16874"/>
    </source>
</evidence>
<dbReference type="Gene3D" id="2.70.98.60">
    <property type="entry name" value="alpha-galactosidase from lactobacil brevis"/>
    <property type="match status" value="1"/>
</dbReference>
<evidence type="ECO:0000313" key="10">
    <source>
        <dbReference type="EMBL" id="OLU45946.1"/>
    </source>
</evidence>
<reference evidence="10 11" key="1">
    <citation type="submission" date="2016-11" db="EMBL/GenBank/DDBJ databases">
        <title>Description of two novel members of the family Erysipelotrichaceae: Ileibacterium lipovorans gen. nov., sp. nov. and Dubosiella newyorkensis, gen. nov., sp. nov.</title>
        <authorList>
            <person name="Cox L.M."/>
            <person name="Sohn J."/>
            <person name="Tyrrell K.L."/>
            <person name="Citron D.M."/>
            <person name="Lawson P.A."/>
            <person name="Patel N.B."/>
            <person name="Iizumi T."/>
            <person name="Perez-Perez G.I."/>
            <person name="Goldstein E.J."/>
            <person name="Blaser M.J."/>
        </authorList>
    </citation>
    <scope>NUCLEOTIDE SEQUENCE [LARGE SCALE GENOMIC DNA]</scope>
    <source>
        <strain evidence="10 11">NYU-BL-A4</strain>
    </source>
</reference>
<protein>
    <recommendedName>
        <fullName evidence="2 5">Alpha-galactosidase</fullName>
        <ecNumber evidence="2 5">3.2.1.22</ecNumber>
    </recommendedName>
</protein>
<dbReference type="AlphaFoldDB" id="A0A1U7NLT3"/>
<dbReference type="InterPro" id="IPR002252">
    <property type="entry name" value="Glyco_hydro_36"/>
</dbReference>
<dbReference type="OrthoDB" id="9758822at2"/>
<dbReference type="PANTHER" id="PTHR43053:SF3">
    <property type="entry name" value="ALPHA-GALACTOSIDASE C-RELATED"/>
    <property type="match status" value="1"/>
</dbReference>
<dbReference type="STRING" id="1862672.BO225_07555"/>
<dbReference type="InterPro" id="IPR050985">
    <property type="entry name" value="Alpha-glycosidase_related"/>
</dbReference>
<feature type="active site" description="Proton donor" evidence="6">
    <location>
        <position position="549"/>
    </location>
</feature>
<feature type="domain" description="Glycosyl hydrolase family 36 C-terminal" evidence="8">
    <location>
        <begin position="649"/>
        <end position="736"/>
    </location>
</feature>
<feature type="binding site" evidence="7">
    <location>
        <position position="549"/>
    </location>
    <ligand>
        <name>substrate</name>
    </ligand>
</feature>
<comment type="similarity">
    <text evidence="5">Belongs to the glycosyl hydrolase.</text>
</comment>
<comment type="caution">
    <text evidence="10">The sequence shown here is derived from an EMBL/GenBank/DDBJ whole genome shotgun (WGS) entry which is preliminary data.</text>
</comment>
<dbReference type="Pfam" id="PF02065">
    <property type="entry name" value="Melibiase"/>
    <property type="match status" value="1"/>
</dbReference>
<feature type="active site" description="Nucleophile" evidence="6">
    <location>
        <position position="479"/>
    </location>
</feature>
<evidence type="ECO:0000256" key="7">
    <source>
        <dbReference type="PIRSR" id="PIRSR005536-2"/>
    </source>
</evidence>
<evidence type="ECO:0000256" key="1">
    <source>
        <dbReference type="ARBA" id="ARBA00001255"/>
    </source>
</evidence>
<dbReference type="Proteomes" id="UP000186705">
    <property type="component" value="Unassembled WGS sequence"/>
</dbReference>
<feature type="binding site" evidence="7">
    <location>
        <begin position="477"/>
        <end position="481"/>
    </location>
    <ligand>
        <name>substrate</name>
    </ligand>
</feature>
<keyword evidence="4 5" id="KW-0326">Glycosidase</keyword>
<comment type="catalytic activity">
    <reaction evidence="1 5">
        <text>Hydrolysis of terminal, non-reducing alpha-D-galactose residues in alpha-D-galactosides, including galactose oligosaccharides, galactomannans and galactolipids.</text>
        <dbReference type="EC" id="3.2.1.22"/>
    </reaction>
</comment>
<dbReference type="PROSITE" id="PS00512">
    <property type="entry name" value="ALPHA_GALACTOSIDASE"/>
    <property type="match status" value="1"/>
</dbReference>
<dbReference type="Gene3D" id="3.20.20.70">
    <property type="entry name" value="Aldolase class I"/>
    <property type="match status" value="1"/>
</dbReference>
<evidence type="ECO:0000256" key="5">
    <source>
        <dbReference type="PIRNR" id="PIRNR005536"/>
    </source>
</evidence>
<dbReference type="CDD" id="cd14791">
    <property type="entry name" value="GH36"/>
    <property type="match status" value="1"/>
</dbReference>
<evidence type="ECO:0000256" key="4">
    <source>
        <dbReference type="ARBA" id="ARBA00023295"/>
    </source>
</evidence>
<dbReference type="GeneID" id="78275793"/>
<dbReference type="InterPro" id="IPR031704">
    <property type="entry name" value="Glyco_hydro_36_N"/>
</dbReference>
<keyword evidence="11" id="KW-1185">Reference proteome</keyword>
<accession>A0A1U7NLT3</accession>
<dbReference type="InterPro" id="IPR031705">
    <property type="entry name" value="Glyco_hydro_36_C"/>
</dbReference>
<organism evidence="10 11">
    <name type="scientific">Dubosiella newyorkensis</name>
    <dbReference type="NCBI Taxonomy" id="1862672"/>
    <lineage>
        <taxon>Bacteria</taxon>
        <taxon>Bacillati</taxon>
        <taxon>Bacillota</taxon>
        <taxon>Erysipelotrichia</taxon>
        <taxon>Erysipelotrichales</taxon>
        <taxon>Erysipelotrichaceae</taxon>
        <taxon>Dubosiella</taxon>
    </lineage>
</organism>
<dbReference type="Gene3D" id="2.60.40.1180">
    <property type="entry name" value="Golgi alpha-mannosidase II"/>
    <property type="match status" value="1"/>
</dbReference>
<dbReference type="PRINTS" id="PR00743">
    <property type="entry name" value="GLHYDRLASE36"/>
</dbReference>
<evidence type="ECO:0000256" key="2">
    <source>
        <dbReference type="ARBA" id="ARBA00012755"/>
    </source>
</evidence>
<dbReference type="InterPro" id="IPR017853">
    <property type="entry name" value="GH"/>
</dbReference>
<dbReference type="EC" id="3.2.1.22" evidence="2 5"/>
<dbReference type="InterPro" id="IPR013785">
    <property type="entry name" value="Aldolase_TIM"/>
</dbReference>
<feature type="binding site" evidence="7">
    <location>
        <position position="444"/>
    </location>
    <ligand>
        <name>substrate</name>
    </ligand>
</feature>
<dbReference type="RefSeq" id="WP_076341660.1">
    <property type="nucleotide sequence ID" value="NZ_CAJTMI010000049.1"/>
</dbReference>
<dbReference type="SUPFAM" id="SSF51445">
    <property type="entry name" value="(Trans)glycosidases"/>
    <property type="match status" value="1"/>
</dbReference>
<dbReference type="Pfam" id="PF16874">
    <property type="entry name" value="Glyco_hydro_36C"/>
    <property type="match status" value="1"/>
</dbReference>
<name>A0A1U7NLT3_9FIRM</name>
<evidence type="ECO:0000256" key="6">
    <source>
        <dbReference type="PIRSR" id="PIRSR005536-1"/>
    </source>
</evidence>
<proteinExistence type="inferred from homology"/>